<protein>
    <submittedName>
        <fullName evidence="1">Uncharacterized protein</fullName>
    </submittedName>
</protein>
<name>A0A381WEW0_9ZZZZ</name>
<sequence length="78" mass="8181">IMPTITLQEAETIIEGAKIKIQELGVRMAVSDDLAKSIGDEAGGNEADGETGDALAGFTNAGPRVVRGRDEPITVWTI</sequence>
<feature type="non-terminal residue" evidence="1">
    <location>
        <position position="1"/>
    </location>
</feature>
<dbReference type="AlphaFoldDB" id="A0A381WEW0"/>
<dbReference type="EMBL" id="UINC01011592">
    <property type="protein sequence ID" value="SVA51066.1"/>
    <property type="molecule type" value="Genomic_DNA"/>
</dbReference>
<reference evidence="1" key="1">
    <citation type="submission" date="2018-05" db="EMBL/GenBank/DDBJ databases">
        <authorList>
            <person name="Lanie J.A."/>
            <person name="Ng W.-L."/>
            <person name="Kazmierczak K.M."/>
            <person name="Andrzejewski T.M."/>
            <person name="Davidsen T.M."/>
            <person name="Wayne K.J."/>
            <person name="Tettelin H."/>
            <person name="Glass J.I."/>
            <person name="Rusch D."/>
            <person name="Podicherti R."/>
            <person name="Tsui H.-C.T."/>
            <person name="Winkler M.E."/>
        </authorList>
    </citation>
    <scope>NUCLEOTIDE SEQUENCE</scope>
</reference>
<evidence type="ECO:0000313" key="1">
    <source>
        <dbReference type="EMBL" id="SVA51066.1"/>
    </source>
</evidence>
<gene>
    <name evidence="1" type="ORF">METZ01_LOCUS103920</name>
</gene>
<proteinExistence type="predicted"/>
<accession>A0A381WEW0</accession>
<organism evidence="1">
    <name type="scientific">marine metagenome</name>
    <dbReference type="NCBI Taxonomy" id="408172"/>
    <lineage>
        <taxon>unclassified sequences</taxon>
        <taxon>metagenomes</taxon>
        <taxon>ecological metagenomes</taxon>
    </lineage>
</organism>